<gene>
    <name evidence="7" type="primary">DBF4B</name>
</gene>
<evidence type="ECO:0000256" key="2">
    <source>
        <dbReference type="ARBA" id="ARBA00022771"/>
    </source>
</evidence>
<dbReference type="CTD" id="80174"/>
<evidence type="ECO:0000256" key="4">
    <source>
        <dbReference type="PROSITE-ProRule" id="PRU00600"/>
    </source>
</evidence>
<dbReference type="RefSeq" id="XP_030397248.1">
    <property type="nucleotide sequence ID" value="XM_030541388.1"/>
</dbReference>
<feature type="compositionally biased region" description="Basic and acidic residues" evidence="5">
    <location>
        <begin position="75"/>
        <end position="91"/>
    </location>
</feature>
<evidence type="ECO:0000259" key="6">
    <source>
        <dbReference type="PROSITE" id="PS51265"/>
    </source>
</evidence>
<feature type="compositionally biased region" description="Polar residues" evidence="5">
    <location>
        <begin position="552"/>
        <end position="562"/>
    </location>
</feature>
<feature type="domain" description="DBF4-type" evidence="6">
    <location>
        <begin position="288"/>
        <end position="337"/>
    </location>
</feature>
<dbReference type="Proteomes" id="UP000694390">
    <property type="component" value="Chromosome 23"/>
</dbReference>
<keyword evidence="8" id="KW-1185">Reference proteome</keyword>
<feature type="region of interest" description="Disordered" evidence="5">
    <location>
        <begin position="701"/>
        <end position="738"/>
    </location>
</feature>
<dbReference type="GO" id="GO:0003676">
    <property type="term" value="F:nucleic acid binding"/>
    <property type="evidence" value="ECO:0007669"/>
    <property type="project" value="InterPro"/>
</dbReference>
<evidence type="ECO:0000313" key="7">
    <source>
        <dbReference type="Ensembl" id="ENSGEVP00005027310.1"/>
    </source>
</evidence>
<dbReference type="RefSeq" id="XP_030397245.1">
    <property type="nucleotide sequence ID" value="XM_030541385.1"/>
</dbReference>
<dbReference type="GeneTree" id="ENSGT00530000063909"/>
<dbReference type="GO" id="GO:0031431">
    <property type="term" value="C:Dbf4-dependent protein kinase complex"/>
    <property type="evidence" value="ECO:0007669"/>
    <property type="project" value="TreeGrafter"/>
</dbReference>
<feature type="region of interest" description="Disordered" evidence="5">
    <location>
        <begin position="508"/>
        <end position="562"/>
    </location>
</feature>
<dbReference type="AlphaFoldDB" id="A0A8C4YMS3"/>
<dbReference type="OrthoDB" id="21380at2759"/>
<dbReference type="Pfam" id="PF07535">
    <property type="entry name" value="zf-DBF"/>
    <property type="match status" value="1"/>
</dbReference>
<dbReference type="InterPro" id="IPR006572">
    <property type="entry name" value="Znf_DBF"/>
</dbReference>
<dbReference type="GO" id="GO:0008270">
    <property type="term" value="F:zinc ion binding"/>
    <property type="evidence" value="ECO:0007669"/>
    <property type="project" value="UniProtKB-KW"/>
</dbReference>
<accession>A0A8C4YMS3</accession>
<name>A0A8C4YMS3_9SAUR</name>
<reference evidence="7" key="2">
    <citation type="submission" date="2025-08" db="UniProtKB">
        <authorList>
            <consortium name="Ensembl"/>
        </authorList>
    </citation>
    <scope>IDENTIFICATION</scope>
</reference>
<dbReference type="PANTHER" id="PTHR15375:SF24">
    <property type="entry name" value="PROTEIN DBF4 HOMOLOG B"/>
    <property type="match status" value="1"/>
</dbReference>
<reference evidence="7" key="1">
    <citation type="submission" date="2019-06" db="EMBL/GenBank/DDBJ databases">
        <title>G10K-VGP Goodes thornscrub tortoise genome, primary haplotype.</title>
        <authorList>
            <person name="Murphy B."/>
            <person name="Edwards T."/>
            <person name="Rhie A."/>
            <person name="Koren S."/>
            <person name="Phillippy A."/>
            <person name="Fedrigo O."/>
            <person name="Haase B."/>
            <person name="Mountcastle J."/>
            <person name="Lewin H."/>
            <person name="Damas J."/>
            <person name="Howe K."/>
            <person name="Formenti G."/>
            <person name="Myers G."/>
            <person name="Durbin R."/>
            <person name="Jarvis E.D."/>
        </authorList>
    </citation>
    <scope>NUCLEOTIDE SEQUENCE [LARGE SCALE GENOMIC DNA]</scope>
</reference>
<dbReference type="SMART" id="SM00586">
    <property type="entry name" value="ZnF_DBF"/>
    <property type="match status" value="1"/>
</dbReference>
<evidence type="ECO:0000256" key="5">
    <source>
        <dbReference type="SAM" id="MobiDB-lite"/>
    </source>
</evidence>
<dbReference type="PANTHER" id="PTHR15375">
    <property type="entry name" value="ACTIVATOR OF S-PHASE KINASE-RELATED"/>
    <property type="match status" value="1"/>
</dbReference>
<evidence type="ECO:0000256" key="3">
    <source>
        <dbReference type="ARBA" id="ARBA00022833"/>
    </source>
</evidence>
<dbReference type="FunFam" id="6.10.250.3410:FF:000001">
    <property type="entry name" value="Protein DBF4 homolog A"/>
    <property type="match status" value="1"/>
</dbReference>
<dbReference type="RefSeq" id="XP_030397247.1">
    <property type="nucleotide sequence ID" value="XM_030541387.1"/>
</dbReference>
<reference evidence="7" key="3">
    <citation type="submission" date="2025-09" db="UniProtKB">
        <authorList>
            <consortium name="Ensembl"/>
        </authorList>
    </citation>
    <scope>IDENTIFICATION</scope>
</reference>
<evidence type="ECO:0000256" key="1">
    <source>
        <dbReference type="ARBA" id="ARBA00022723"/>
    </source>
</evidence>
<proteinExistence type="predicted"/>
<feature type="region of interest" description="Disordered" evidence="5">
    <location>
        <begin position="625"/>
        <end position="652"/>
    </location>
</feature>
<feature type="compositionally biased region" description="Basic and acidic residues" evidence="5">
    <location>
        <begin position="526"/>
        <end position="538"/>
    </location>
</feature>
<keyword evidence="1" id="KW-0479">Metal-binding</keyword>
<dbReference type="InterPro" id="IPR051590">
    <property type="entry name" value="Replication_Regulatory_Kinase"/>
</dbReference>
<dbReference type="Ensembl" id="ENSGEVT00005028729.1">
    <property type="protein sequence ID" value="ENSGEVP00005027310.1"/>
    <property type="gene ID" value="ENSGEVG00005019339.1"/>
</dbReference>
<dbReference type="RefSeq" id="XP_030397246.1">
    <property type="nucleotide sequence ID" value="XM_030541386.1"/>
</dbReference>
<feature type="compositionally biased region" description="Basic and acidic residues" evidence="5">
    <location>
        <begin position="1"/>
        <end position="18"/>
    </location>
</feature>
<feature type="region of interest" description="Disordered" evidence="5">
    <location>
        <begin position="1"/>
        <end position="29"/>
    </location>
</feature>
<feature type="region of interest" description="Disordered" evidence="5">
    <location>
        <begin position="74"/>
        <end position="122"/>
    </location>
</feature>
<sequence>MGCQSEKRQRRPPEKEQQQEVTGSSKNLPFLGKSFYLDLPNNRNVEFLVATIKQLGGVIESFLSKEISYVVSSSKEAKLDGGPRRPTEKRNSAASGDAKAKTLPSAVPKGSYAGPHHKPADSALMSRGKELLQKAMRNQVSSTVMGFPSRQDSSSGSSILANARSWGVRILHVDEMMAYVQQLLFRMSGARKQSEKMMVKFLSVGPGVLKVGRLKPPFLKIEDQSRKFRPFHRQFKSFPDLNFLAPNRSSPFEPLKTPSSSCRVRAPEGCLTHSEREGSPWSGPAAVPKRRKGFCECCQETFGELQMHLQSPRHRRFALDASQYAAVDHVIAQLTNNFAEIPAWSLPPRVPCSPVANDQLCGSQAKAAEGLGAPAAELGRKHQLARKDKAELRLSAVAVLGGECSMGPEEMPNEKLSKLPPAPELPAGHPLLGLWAEMLRTRPSASTGPAGGAHAWCRNTDRSAVGSSPHYTVVLATAPDLSQWTQASGGLTGEATACSLELVPQDTLEPSSHPLGASPCSKKRKLSDSPHLRLEKKPRIQLSSDPLPLEKQTGSESCSSAHQGVELAVEGTAGTTPSGAPGAELLLPSSRLCPFPASVTPQDSARVLPEPPEPVPMAIDNTEATQASTATQQGWGRGTPGLQEGQPTEKVPEPPCCGTGSGLELQSPAWDKPSCSAAQPALPHLPVPQARRLSCTEVADRALPKPPNSTELGESILQPAPCSTHTGPDLGPSPSSSESDWDVQLLCSLDAVQGTRNRPVDLELLQRTCVNVRDSGYESHLYSVLKQKSELDWAGRDDQSCRNCRAETEGAPFAVFEACLGSWTS</sequence>
<dbReference type="GO" id="GO:1901987">
    <property type="term" value="P:regulation of cell cycle phase transition"/>
    <property type="evidence" value="ECO:0007669"/>
    <property type="project" value="TreeGrafter"/>
</dbReference>
<dbReference type="GO" id="GO:0010571">
    <property type="term" value="P:positive regulation of nuclear cell cycle DNA replication"/>
    <property type="evidence" value="ECO:0007669"/>
    <property type="project" value="TreeGrafter"/>
</dbReference>
<dbReference type="Gene3D" id="6.10.250.3410">
    <property type="entry name" value="DBF zinc finger"/>
    <property type="match status" value="1"/>
</dbReference>
<dbReference type="InterPro" id="IPR038545">
    <property type="entry name" value="Znf_DBF_sf"/>
</dbReference>
<dbReference type="GO" id="GO:0043539">
    <property type="term" value="F:protein serine/threonine kinase activator activity"/>
    <property type="evidence" value="ECO:0007669"/>
    <property type="project" value="TreeGrafter"/>
</dbReference>
<keyword evidence="3" id="KW-0862">Zinc</keyword>
<dbReference type="PROSITE" id="PS51265">
    <property type="entry name" value="ZF_DBF4"/>
    <property type="match status" value="1"/>
</dbReference>
<evidence type="ECO:0000313" key="8">
    <source>
        <dbReference type="Proteomes" id="UP000694390"/>
    </source>
</evidence>
<keyword evidence="2 4" id="KW-0863">Zinc-finger</keyword>
<dbReference type="GeneID" id="115639066"/>
<organism evidence="7 8">
    <name type="scientific">Gopherus evgoodei</name>
    <name type="common">Goodes thornscrub tortoise</name>
    <dbReference type="NCBI Taxonomy" id="1825980"/>
    <lineage>
        <taxon>Eukaryota</taxon>
        <taxon>Metazoa</taxon>
        <taxon>Chordata</taxon>
        <taxon>Craniata</taxon>
        <taxon>Vertebrata</taxon>
        <taxon>Euteleostomi</taxon>
        <taxon>Archelosauria</taxon>
        <taxon>Testudinata</taxon>
        <taxon>Testudines</taxon>
        <taxon>Cryptodira</taxon>
        <taxon>Durocryptodira</taxon>
        <taxon>Testudinoidea</taxon>
        <taxon>Testudinidae</taxon>
        <taxon>Gopherus</taxon>
    </lineage>
</organism>
<protein>
    <submittedName>
        <fullName evidence="7">DBF4B-CDC7 kinase regulatory subunit</fullName>
    </submittedName>
</protein>